<proteinExistence type="predicted"/>
<dbReference type="InterPro" id="IPR007021">
    <property type="entry name" value="DUF659"/>
</dbReference>
<feature type="domain" description="DUF659" evidence="2">
    <location>
        <begin position="81"/>
        <end position="215"/>
    </location>
</feature>
<comment type="caution">
    <text evidence="3">The sequence shown here is derived from an EMBL/GenBank/DDBJ whole genome shotgun (WGS) entry which is preliminary data.</text>
</comment>
<feature type="compositionally biased region" description="Basic and acidic residues" evidence="1">
    <location>
        <begin position="495"/>
        <end position="540"/>
    </location>
</feature>
<name>A0A388MC66_CHABU</name>
<organism evidence="3 4">
    <name type="scientific">Chara braunii</name>
    <name type="common">Braun's stonewort</name>
    <dbReference type="NCBI Taxonomy" id="69332"/>
    <lineage>
        <taxon>Eukaryota</taxon>
        <taxon>Viridiplantae</taxon>
        <taxon>Streptophyta</taxon>
        <taxon>Charophyceae</taxon>
        <taxon>Charales</taxon>
        <taxon>Characeae</taxon>
        <taxon>Chara</taxon>
    </lineage>
</organism>
<evidence type="ECO:0000313" key="3">
    <source>
        <dbReference type="EMBL" id="GBG92157.1"/>
    </source>
</evidence>
<accession>A0A388MC66</accession>
<feature type="compositionally biased region" description="Basic and acidic residues" evidence="1">
    <location>
        <begin position="471"/>
        <end position="486"/>
    </location>
</feature>
<dbReference type="SUPFAM" id="SSF53098">
    <property type="entry name" value="Ribonuclease H-like"/>
    <property type="match status" value="1"/>
</dbReference>
<protein>
    <recommendedName>
        <fullName evidence="2">DUF659 domain-containing protein</fullName>
    </recommendedName>
</protein>
<feature type="compositionally biased region" description="Low complexity" evidence="1">
    <location>
        <begin position="551"/>
        <end position="579"/>
    </location>
</feature>
<dbReference type="InterPro" id="IPR012337">
    <property type="entry name" value="RNaseH-like_sf"/>
</dbReference>
<gene>
    <name evidence="3" type="ORF">CBR_g54508</name>
</gene>
<evidence type="ECO:0000256" key="1">
    <source>
        <dbReference type="SAM" id="MobiDB-lite"/>
    </source>
</evidence>
<dbReference type="AlphaFoldDB" id="A0A388MC66"/>
<feature type="region of interest" description="Disordered" evidence="1">
    <location>
        <begin position="1"/>
        <end position="22"/>
    </location>
</feature>
<evidence type="ECO:0000259" key="2">
    <source>
        <dbReference type="Pfam" id="PF04937"/>
    </source>
</evidence>
<dbReference type="Pfam" id="PF04937">
    <property type="entry name" value="DUF659"/>
    <property type="match status" value="1"/>
</dbReference>
<reference evidence="3 4" key="1">
    <citation type="journal article" date="2018" name="Cell">
        <title>The Chara Genome: Secondary Complexity and Implications for Plant Terrestrialization.</title>
        <authorList>
            <person name="Nishiyama T."/>
            <person name="Sakayama H."/>
            <person name="Vries J.D."/>
            <person name="Buschmann H."/>
            <person name="Saint-Marcoux D."/>
            <person name="Ullrich K.K."/>
            <person name="Haas F.B."/>
            <person name="Vanderstraeten L."/>
            <person name="Becker D."/>
            <person name="Lang D."/>
            <person name="Vosolsobe S."/>
            <person name="Rombauts S."/>
            <person name="Wilhelmsson P.K.I."/>
            <person name="Janitza P."/>
            <person name="Kern R."/>
            <person name="Heyl A."/>
            <person name="Rumpler F."/>
            <person name="Villalobos L.I.A.C."/>
            <person name="Clay J.M."/>
            <person name="Skokan R."/>
            <person name="Toyoda A."/>
            <person name="Suzuki Y."/>
            <person name="Kagoshima H."/>
            <person name="Schijlen E."/>
            <person name="Tajeshwar N."/>
            <person name="Catarino B."/>
            <person name="Hetherington A.J."/>
            <person name="Saltykova A."/>
            <person name="Bonnot C."/>
            <person name="Breuninger H."/>
            <person name="Symeonidi A."/>
            <person name="Radhakrishnan G.V."/>
            <person name="Van Nieuwerburgh F."/>
            <person name="Deforce D."/>
            <person name="Chang C."/>
            <person name="Karol K.G."/>
            <person name="Hedrich R."/>
            <person name="Ulvskov P."/>
            <person name="Glockner G."/>
            <person name="Delwiche C.F."/>
            <person name="Petrasek J."/>
            <person name="Van de Peer Y."/>
            <person name="Friml J."/>
            <person name="Beilby M."/>
            <person name="Dolan L."/>
            <person name="Kohara Y."/>
            <person name="Sugano S."/>
            <person name="Fujiyama A."/>
            <person name="Delaux P.-M."/>
            <person name="Quint M."/>
            <person name="TheiBen G."/>
            <person name="Hagemann M."/>
            <person name="Harholt J."/>
            <person name="Dunand C."/>
            <person name="Zachgo S."/>
            <person name="Langdale J."/>
            <person name="Maumus F."/>
            <person name="Straeten D.V.D."/>
            <person name="Gould S.B."/>
            <person name="Rensing S.A."/>
        </authorList>
    </citation>
    <scope>NUCLEOTIDE SEQUENCE [LARGE SCALE GENOMIC DNA]</scope>
    <source>
        <strain evidence="3 4">S276</strain>
    </source>
</reference>
<feature type="region of interest" description="Disordered" evidence="1">
    <location>
        <begin position="400"/>
        <end position="609"/>
    </location>
</feature>
<evidence type="ECO:0000313" key="4">
    <source>
        <dbReference type="Proteomes" id="UP000265515"/>
    </source>
</evidence>
<keyword evidence="4" id="KW-1185">Reference proteome</keyword>
<dbReference type="OrthoDB" id="1712654at2759"/>
<feature type="compositionally biased region" description="Acidic residues" evidence="1">
    <location>
        <begin position="438"/>
        <end position="470"/>
    </location>
</feature>
<sequence length="609" mass="69058">MGAGCSHPLQHEARVRGPTKQTSIARYTKNPRQEEIDDSANEFFVENAIPFNVAKSRSFKKFQLTCYGPQPAVSKPLVPTSYNPLRCRLLDRLRSKLEKKEQVIRDDWEVTGCTFITDDTTYICGRSLMNYILAGCLKPVFVKCEDVSVRDKDAPAVVAGWKQFFREFGVEKITTICTDSLAGNKSVARMLWEDPETHYVMLHRLQVCETVLVRIVTGCPWESMVWRGEIRVKAYVVEEFILDKAFWVDVKKLIALMKGPYDALREVDKDAHCLSRIYNMASRLRGIVRSARVTADEQDAVLHNVGKRTDMLLSPIHVVTRLQDPQLRDIAVFSNVELMAQFNSVIERLIGKKGSKRFDDCKDQLARGKDGPTIAGGWLGLEKDWVDEYLEGDMANVTDAVDDGEAGGTAAGSAAGSTNIARAPSTTRSASVHRLGEMEEVAEGDEVEDDAGEEDESDEDKDDVPGEEWVDERSDSDRLWTRREEILPYVSGTRFSDRLRDQRAQREQQGHHEEDHPLEEYLLEHQQEEEQSQERQQEEHPQDEEEHPRTRSSSNKTSSNRSGSTSSRRRSSSSSSRRSTSSRRGRSSSSRRGRQRMSTNNRRGRSTNS</sequence>
<dbReference type="Proteomes" id="UP000265515">
    <property type="component" value="Unassembled WGS sequence"/>
</dbReference>
<dbReference type="Gramene" id="GBG92157">
    <property type="protein sequence ID" value="GBG92157"/>
    <property type="gene ID" value="CBR_g54508"/>
</dbReference>
<feature type="compositionally biased region" description="Basic residues" evidence="1">
    <location>
        <begin position="580"/>
        <end position="595"/>
    </location>
</feature>
<dbReference type="EMBL" id="BFEA01001008">
    <property type="protein sequence ID" value="GBG92157.1"/>
    <property type="molecule type" value="Genomic_DNA"/>
</dbReference>